<evidence type="ECO:0000313" key="2">
    <source>
        <dbReference type="EMBL" id="EUA63683.1"/>
    </source>
</evidence>
<name>A0A829QMJ0_9MYCO</name>
<accession>A0A829QMJ0</accession>
<sequence>MSPQPRRNLQNITLIRKEGWRDFVVAAPRRQPEQLTTAELAVLSPRAAAQYNTRRADWHANMGVLKTHQLKAVQEMLDLILESNQQDGDKAKDAIALSASAGLGKTTAVEDFGKKYHLSQIQTHGPRTTGGHERWPVCRITLTGSTTIRDFNRALLEFFAHPGADRGTAAQYLRRALDCFLSCQVRLLIVDDVHFLQPRSRNGVEVSNHFKFITSEFPVTLLLVGIGLENIGLFPRGVDHTLAQTGRRTTILTMDPYTDTGEQWRALLLAIEQRLVLANKHQGMLADTLSDYVYRRTGGHIGSLMTLINRGSLHAIRTGTEALTEELLDAVPIDFAAEGQRGAREAAHRNSTRRLRRQ</sequence>
<gene>
    <name evidence="2" type="ORF">I542_3840</name>
</gene>
<dbReference type="AlphaFoldDB" id="A0A829QMJ0"/>
<protein>
    <submittedName>
        <fullName evidence="2">AAA domain protein</fullName>
    </submittedName>
</protein>
<organism evidence="2 3">
    <name type="scientific">Mycobacteroides abscessus 1948</name>
    <dbReference type="NCBI Taxonomy" id="1299323"/>
    <lineage>
        <taxon>Bacteria</taxon>
        <taxon>Bacillati</taxon>
        <taxon>Actinomycetota</taxon>
        <taxon>Actinomycetes</taxon>
        <taxon>Mycobacteriales</taxon>
        <taxon>Mycobacteriaceae</taxon>
        <taxon>Mycobacteroides</taxon>
        <taxon>Mycobacteroides abscessus</taxon>
    </lineage>
</organism>
<dbReference type="Proteomes" id="UP000021210">
    <property type="component" value="Unassembled WGS sequence"/>
</dbReference>
<reference evidence="2 3" key="1">
    <citation type="submission" date="2013-12" db="EMBL/GenBank/DDBJ databases">
        <authorList>
            <person name="Zelazny A."/>
            <person name="Olivier K."/>
            <person name="Holland S."/>
            <person name="Lenaerts A."/>
            <person name="Ordway D."/>
            <person name="DeGroote M.A."/>
            <person name="Parker T."/>
            <person name="Sizemore C."/>
            <person name="Tallon L.J."/>
            <person name="Sadzewicz L.K."/>
            <person name="Sengamalay N."/>
            <person name="Fraser C.M."/>
            <person name="Hine E."/>
            <person name="Shefchek K.A."/>
            <person name="Das S.P."/>
            <person name="Tettelin H."/>
        </authorList>
    </citation>
    <scope>NUCLEOTIDE SEQUENCE [LARGE SCALE GENOMIC DNA]</scope>
    <source>
        <strain evidence="2 3">1948</strain>
    </source>
</reference>
<dbReference type="Pfam" id="PF05621">
    <property type="entry name" value="TniB"/>
    <property type="match status" value="1"/>
</dbReference>
<dbReference type="EMBL" id="JAOH01000002">
    <property type="protein sequence ID" value="EUA63683.1"/>
    <property type="molecule type" value="Genomic_DNA"/>
</dbReference>
<proteinExistence type="predicted"/>
<evidence type="ECO:0000256" key="1">
    <source>
        <dbReference type="SAM" id="MobiDB-lite"/>
    </source>
</evidence>
<dbReference type="InterPro" id="IPR027417">
    <property type="entry name" value="P-loop_NTPase"/>
</dbReference>
<evidence type="ECO:0000313" key="3">
    <source>
        <dbReference type="Proteomes" id="UP000021210"/>
    </source>
</evidence>
<feature type="region of interest" description="Disordered" evidence="1">
    <location>
        <begin position="339"/>
        <end position="358"/>
    </location>
</feature>
<dbReference type="Gene3D" id="3.40.50.300">
    <property type="entry name" value="P-loop containing nucleotide triphosphate hydrolases"/>
    <property type="match status" value="1"/>
</dbReference>
<comment type="caution">
    <text evidence="2">The sequence shown here is derived from an EMBL/GenBank/DDBJ whole genome shotgun (WGS) entry which is preliminary data.</text>
</comment>
<dbReference type="InterPro" id="IPR008868">
    <property type="entry name" value="TniB"/>
</dbReference>
<dbReference type="SUPFAM" id="SSF52540">
    <property type="entry name" value="P-loop containing nucleoside triphosphate hydrolases"/>
    <property type="match status" value="1"/>
</dbReference>